<proteinExistence type="predicted"/>
<feature type="coiled-coil region" evidence="1">
    <location>
        <begin position="30"/>
        <end position="64"/>
    </location>
</feature>
<dbReference type="RefSeq" id="WP_087014448.1">
    <property type="nucleotide sequence ID" value="NZ_FUUY01000013.1"/>
</dbReference>
<dbReference type="EMBL" id="FUUY01000013">
    <property type="protein sequence ID" value="SJX23373.1"/>
    <property type="molecule type" value="Genomic_DNA"/>
</dbReference>
<keyword evidence="1" id="KW-0175">Coiled coil</keyword>
<sequence>MKKILIIVLMAALAWIAKLSYDVWGLSTQQATLLNEMHQIEQRSANLNDQVVAMQRQKETLKQNPATVNTMSSQPAELVVEGIDPILFIKQQLDLVEFALKQQQYVVATDKLAFLDMQLEKYNLAVALKQSLHQVIARDMQTIQKFVAERNEQQALINRQLQQIDQALSREIQQPQLNTTRDTSESFWKQWLRLEPAQAPATALMQRQIVLKEAQLRLLLARQALAAGQYTEYQKDLTEVMLLIQQLPDPKAKELLKQLNKLKTLVVVPTPILSTRALLG</sequence>
<gene>
    <name evidence="2" type="ORF">ACNJC6_03038</name>
</gene>
<protein>
    <recommendedName>
        <fullName evidence="4">Uroporphyrinogen-III C-methyltransferase</fullName>
    </recommendedName>
</protein>
<dbReference type="Proteomes" id="UP000196240">
    <property type="component" value="Unassembled WGS sequence"/>
</dbReference>
<name>A0A1R7QGG4_ACIJO</name>
<organism evidence="2 3">
    <name type="scientific">Acinetobacter johnsonii</name>
    <dbReference type="NCBI Taxonomy" id="40214"/>
    <lineage>
        <taxon>Bacteria</taxon>
        <taxon>Pseudomonadati</taxon>
        <taxon>Pseudomonadota</taxon>
        <taxon>Gammaproteobacteria</taxon>
        <taxon>Moraxellales</taxon>
        <taxon>Moraxellaceae</taxon>
        <taxon>Acinetobacter</taxon>
    </lineage>
</organism>
<evidence type="ECO:0000313" key="2">
    <source>
        <dbReference type="EMBL" id="SJX23373.1"/>
    </source>
</evidence>
<evidence type="ECO:0000256" key="1">
    <source>
        <dbReference type="SAM" id="Coils"/>
    </source>
</evidence>
<dbReference type="AlphaFoldDB" id="A0A1R7QGG4"/>
<accession>A0A1R7QGG4</accession>
<reference evidence="2 3" key="1">
    <citation type="submission" date="2017-02" db="EMBL/GenBank/DDBJ databases">
        <authorList>
            <person name="Peterson S.W."/>
        </authorList>
    </citation>
    <scope>NUCLEOTIDE SEQUENCE [LARGE SCALE GENOMIC DNA]</scope>
    <source>
        <strain evidence="2">C6</strain>
    </source>
</reference>
<evidence type="ECO:0008006" key="4">
    <source>
        <dbReference type="Google" id="ProtNLM"/>
    </source>
</evidence>
<evidence type="ECO:0000313" key="3">
    <source>
        <dbReference type="Proteomes" id="UP000196240"/>
    </source>
</evidence>